<evidence type="ECO:0000256" key="6">
    <source>
        <dbReference type="ARBA" id="ARBA00022857"/>
    </source>
</evidence>
<comment type="catalytic activity">
    <reaction evidence="12">
        <text>5,6-dihydrouridine(20a) in tRNA + NAD(+) = uridine(20a) in tRNA + NADH + H(+)</text>
        <dbReference type="Rhea" id="RHEA:53348"/>
        <dbReference type="Rhea" id="RHEA-COMP:13535"/>
        <dbReference type="Rhea" id="RHEA-COMP:13536"/>
        <dbReference type="ChEBI" id="CHEBI:15378"/>
        <dbReference type="ChEBI" id="CHEBI:57540"/>
        <dbReference type="ChEBI" id="CHEBI:57945"/>
        <dbReference type="ChEBI" id="CHEBI:65315"/>
        <dbReference type="ChEBI" id="CHEBI:74443"/>
        <dbReference type="EC" id="1.3.1.90"/>
    </reaction>
    <physiologicalReaction direction="right-to-left" evidence="12">
        <dbReference type="Rhea" id="RHEA:53350"/>
    </physiologicalReaction>
</comment>
<proteinExistence type="inferred from homology"/>
<accession>K0KSH0</accession>
<dbReference type="Gene3D" id="3.20.20.70">
    <property type="entry name" value="Aldolase class I"/>
    <property type="match status" value="1"/>
</dbReference>
<keyword evidence="4" id="KW-0507">mRNA processing</keyword>
<comment type="catalytic activity">
    <reaction evidence="10">
        <text>a 5,6-dihydrouridine in mRNA + NADP(+) = a uridine in mRNA + NADPH + H(+)</text>
        <dbReference type="Rhea" id="RHEA:69855"/>
        <dbReference type="Rhea" id="RHEA-COMP:14658"/>
        <dbReference type="Rhea" id="RHEA-COMP:17789"/>
        <dbReference type="ChEBI" id="CHEBI:15378"/>
        <dbReference type="ChEBI" id="CHEBI:57783"/>
        <dbReference type="ChEBI" id="CHEBI:58349"/>
        <dbReference type="ChEBI" id="CHEBI:65315"/>
        <dbReference type="ChEBI" id="CHEBI:74443"/>
    </reaction>
    <physiologicalReaction direction="right-to-left" evidence="10">
        <dbReference type="Rhea" id="RHEA:69857"/>
    </physiologicalReaction>
</comment>
<feature type="domain" description="DUS-like FMN-binding" evidence="19">
    <location>
        <begin position="29"/>
        <end position="325"/>
    </location>
</feature>
<comment type="function">
    <text evidence="16">Catalyzes the synthesis of dihydrouridine, a modified base found in the D-loop of most tRNAs.</text>
</comment>
<dbReference type="PANTHER" id="PTHR11082">
    <property type="entry name" value="TRNA-DIHYDROURIDINE SYNTHASE"/>
    <property type="match status" value="1"/>
</dbReference>
<feature type="binding site" evidence="18">
    <location>
        <position position="86"/>
    </location>
    <ligand>
        <name>FMN</name>
        <dbReference type="ChEBI" id="CHEBI:58210"/>
    </ligand>
</feature>
<dbReference type="GO" id="GO:0106414">
    <property type="term" value="F:mRNA dihydrouridine synthase activity"/>
    <property type="evidence" value="ECO:0007669"/>
    <property type="project" value="RHEA"/>
</dbReference>
<dbReference type="GO" id="GO:0102267">
    <property type="term" value="F:tRNA-dihydrouridine20b synthase activity"/>
    <property type="evidence" value="ECO:0007669"/>
    <property type="project" value="UniProtKB-ARBA"/>
</dbReference>
<dbReference type="FunFam" id="3.20.20.70:FF:000159">
    <property type="entry name" value="tRNA-dihydrouridine synthase 4"/>
    <property type="match status" value="1"/>
</dbReference>
<evidence type="ECO:0000256" key="18">
    <source>
        <dbReference type="PIRSR" id="PIRSR006621-2"/>
    </source>
</evidence>
<keyword evidence="21" id="KW-1185">Reference proteome</keyword>
<keyword evidence="2 16" id="KW-0285">Flavoprotein</keyword>
<comment type="catalytic activity">
    <reaction evidence="13">
        <text>5,6-dihydrouridine(20b) in tRNA + NAD(+) = uridine(20b) in tRNA + NADH + H(+)</text>
        <dbReference type="Rhea" id="RHEA:53352"/>
        <dbReference type="Rhea" id="RHEA-COMP:13537"/>
        <dbReference type="Rhea" id="RHEA-COMP:13538"/>
        <dbReference type="ChEBI" id="CHEBI:15378"/>
        <dbReference type="ChEBI" id="CHEBI:57540"/>
        <dbReference type="ChEBI" id="CHEBI:57945"/>
        <dbReference type="ChEBI" id="CHEBI:65315"/>
        <dbReference type="ChEBI" id="CHEBI:74443"/>
        <dbReference type="EC" id="1.3.1.90"/>
    </reaction>
    <physiologicalReaction direction="right-to-left" evidence="13">
        <dbReference type="Rhea" id="RHEA:53354"/>
    </physiologicalReaction>
</comment>
<evidence type="ECO:0000256" key="4">
    <source>
        <dbReference type="ARBA" id="ARBA00022664"/>
    </source>
</evidence>
<comment type="catalytic activity">
    <reaction evidence="14">
        <text>5,6-dihydrouridine(20a) in tRNA + NADP(+) = uridine(20a) in tRNA + NADPH + H(+)</text>
        <dbReference type="Rhea" id="RHEA:53344"/>
        <dbReference type="Rhea" id="RHEA-COMP:13535"/>
        <dbReference type="Rhea" id="RHEA-COMP:13536"/>
        <dbReference type="ChEBI" id="CHEBI:15378"/>
        <dbReference type="ChEBI" id="CHEBI:57783"/>
        <dbReference type="ChEBI" id="CHEBI:58349"/>
        <dbReference type="ChEBI" id="CHEBI:65315"/>
        <dbReference type="ChEBI" id="CHEBI:74443"/>
        <dbReference type="EC" id="1.3.1.90"/>
    </reaction>
    <physiologicalReaction direction="right-to-left" evidence="14">
        <dbReference type="Rhea" id="RHEA:53346"/>
    </physiologicalReaction>
</comment>
<comment type="catalytic activity">
    <reaction evidence="11">
        <text>5,6-dihydrouridine(20b) in tRNA + NADP(+) = uridine(20b) in tRNA + NADPH + H(+)</text>
        <dbReference type="Rhea" id="RHEA:53356"/>
        <dbReference type="Rhea" id="RHEA-COMP:13537"/>
        <dbReference type="Rhea" id="RHEA-COMP:13538"/>
        <dbReference type="ChEBI" id="CHEBI:15378"/>
        <dbReference type="ChEBI" id="CHEBI:57783"/>
        <dbReference type="ChEBI" id="CHEBI:58349"/>
        <dbReference type="ChEBI" id="CHEBI:65315"/>
        <dbReference type="ChEBI" id="CHEBI:74443"/>
        <dbReference type="EC" id="1.3.1.90"/>
    </reaction>
    <physiologicalReaction direction="right-to-left" evidence="11">
        <dbReference type="Rhea" id="RHEA:53358"/>
    </physiologicalReaction>
</comment>
<organism evidence="20 21">
    <name type="scientific">Wickerhamomyces ciferrii (strain ATCC 14091 / BCRC 22168 / CBS 111 / JCM 3599 / NBRC 0793 / NRRL Y-1031 F-60-10)</name>
    <name type="common">Yeast</name>
    <name type="synonym">Pichia ciferrii</name>
    <dbReference type="NCBI Taxonomy" id="1206466"/>
    <lineage>
        <taxon>Eukaryota</taxon>
        <taxon>Fungi</taxon>
        <taxon>Dikarya</taxon>
        <taxon>Ascomycota</taxon>
        <taxon>Saccharomycotina</taxon>
        <taxon>Saccharomycetes</taxon>
        <taxon>Phaffomycetales</taxon>
        <taxon>Wickerhamomycetaceae</taxon>
        <taxon>Wickerhamomyces</taxon>
    </lineage>
</organism>
<dbReference type="InterPro" id="IPR035587">
    <property type="entry name" value="DUS-like_FMN-bd"/>
</dbReference>
<comment type="cofactor">
    <cofactor evidence="1 16 18">
        <name>FMN</name>
        <dbReference type="ChEBI" id="CHEBI:58210"/>
    </cofactor>
</comment>
<evidence type="ECO:0000256" key="1">
    <source>
        <dbReference type="ARBA" id="ARBA00001917"/>
    </source>
</evidence>
<dbReference type="Proteomes" id="UP000009328">
    <property type="component" value="Unassembled WGS sequence"/>
</dbReference>
<feature type="active site" description="Proton donor" evidence="17">
    <location>
        <position position="115"/>
    </location>
</feature>
<dbReference type="eggNOG" id="KOG2335">
    <property type="taxonomic scope" value="Eukaryota"/>
</dbReference>
<reference evidence="20 21" key="1">
    <citation type="journal article" date="2012" name="Eukaryot. Cell">
        <title>Draft genome sequence of Wickerhamomyces ciferrii NRRL Y-1031 F-60-10.</title>
        <authorList>
            <person name="Schneider J."/>
            <person name="Andrea H."/>
            <person name="Blom J."/>
            <person name="Jaenicke S."/>
            <person name="Ruckert C."/>
            <person name="Schorsch C."/>
            <person name="Szczepanowski R."/>
            <person name="Farwick M."/>
            <person name="Goesmann A."/>
            <person name="Puhler A."/>
            <person name="Schaffer S."/>
            <person name="Tauch A."/>
            <person name="Kohler T."/>
            <person name="Brinkrolf K."/>
        </authorList>
    </citation>
    <scope>NUCLEOTIDE SEQUENCE [LARGE SCALE GENOMIC DNA]</scope>
    <source>
        <strain evidence="21">ATCC 14091 / BCRC 22168 / CBS 111 / JCM 3599 / NBRC 0793 / NRRL Y-1031 F-60-10</strain>
    </source>
</reference>
<feature type="binding site" evidence="18">
    <location>
        <position position="184"/>
    </location>
    <ligand>
        <name>FMN</name>
        <dbReference type="ChEBI" id="CHEBI:58210"/>
    </ligand>
</feature>
<dbReference type="InterPro" id="IPR001269">
    <property type="entry name" value="DUS_fam"/>
</dbReference>
<keyword evidence="3 16" id="KW-0288">FMN</keyword>
<evidence type="ECO:0000313" key="21">
    <source>
        <dbReference type="Proteomes" id="UP000009328"/>
    </source>
</evidence>
<keyword evidence="8" id="KW-0520">NAD</keyword>
<keyword evidence="7 16" id="KW-0560">Oxidoreductase</keyword>
<dbReference type="AlphaFoldDB" id="K0KSH0"/>
<keyword evidence="5 16" id="KW-0819">tRNA processing</keyword>
<comment type="catalytic activity">
    <reaction evidence="9">
        <text>a 5,6-dihydrouridine in mRNA + NAD(+) = a uridine in mRNA + NADH + H(+)</text>
        <dbReference type="Rhea" id="RHEA:69851"/>
        <dbReference type="Rhea" id="RHEA-COMP:14658"/>
        <dbReference type="Rhea" id="RHEA-COMP:17789"/>
        <dbReference type="ChEBI" id="CHEBI:15378"/>
        <dbReference type="ChEBI" id="CHEBI:57540"/>
        <dbReference type="ChEBI" id="CHEBI:57945"/>
        <dbReference type="ChEBI" id="CHEBI:65315"/>
        <dbReference type="ChEBI" id="CHEBI:74443"/>
    </reaction>
    <physiologicalReaction direction="right-to-left" evidence="9">
        <dbReference type="Rhea" id="RHEA:69853"/>
    </physiologicalReaction>
</comment>
<dbReference type="EMBL" id="CAIF01000230">
    <property type="protein sequence ID" value="CCH46121.1"/>
    <property type="molecule type" value="Genomic_DNA"/>
</dbReference>
<evidence type="ECO:0000313" key="20">
    <source>
        <dbReference type="EMBL" id="CCH46121.1"/>
    </source>
</evidence>
<keyword evidence="6" id="KW-0521">NADP</keyword>
<protein>
    <recommendedName>
        <fullName evidence="16">tRNA-dihydrouridine synthase</fullName>
        <ecNumber evidence="16">1.3.1.-</ecNumber>
    </recommendedName>
</protein>
<dbReference type="EC" id="1.3.1.-" evidence="16"/>
<evidence type="ECO:0000256" key="5">
    <source>
        <dbReference type="ARBA" id="ARBA00022694"/>
    </source>
</evidence>
<dbReference type="InterPro" id="IPR013785">
    <property type="entry name" value="Aldolase_TIM"/>
</dbReference>
<evidence type="ECO:0000256" key="12">
    <source>
        <dbReference type="ARBA" id="ARBA00051779"/>
    </source>
</evidence>
<comment type="caution">
    <text evidence="20">The sequence shown here is derived from an EMBL/GenBank/DDBJ whole genome shotgun (WGS) entry which is preliminary data.</text>
</comment>
<evidence type="ECO:0000256" key="9">
    <source>
        <dbReference type="ARBA" id="ARBA00048342"/>
    </source>
</evidence>
<evidence type="ECO:0000256" key="14">
    <source>
        <dbReference type="ARBA" id="ARBA00052996"/>
    </source>
</evidence>
<evidence type="ECO:0000256" key="17">
    <source>
        <dbReference type="PIRSR" id="PIRSR006621-1"/>
    </source>
</evidence>
<evidence type="ECO:0000256" key="13">
    <source>
        <dbReference type="ARBA" id="ARBA00051932"/>
    </source>
</evidence>
<evidence type="ECO:0000256" key="8">
    <source>
        <dbReference type="ARBA" id="ARBA00023027"/>
    </source>
</evidence>
<comment type="similarity">
    <text evidence="15">Belongs to the Dus family. Dus4 subfamily.</text>
</comment>
<dbReference type="STRING" id="1206466.K0KSH0"/>
<comment type="similarity">
    <text evidence="16">Belongs to the dus family.</text>
</comment>
<dbReference type="FunCoup" id="K0KSH0">
    <property type="interactions" value="153"/>
</dbReference>
<dbReference type="Pfam" id="PF01207">
    <property type="entry name" value="Dus"/>
    <property type="match status" value="1"/>
</dbReference>
<dbReference type="HOGENOM" id="CLU_013299_4_0_1"/>
<dbReference type="CDD" id="cd02801">
    <property type="entry name" value="DUS_like_FMN"/>
    <property type="match status" value="1"/>
</dbReference>
<evidence type="ECO:0000256" key="16">
    <source>
        <dbReference type="PIRNR" id="PIRNR006621"/>
    </source>
</evidence>
<feature type="binding site" evidence="18">
    <location>
        <begin position="32"/>
        <end position="34"/>
    </location>
    <ligand>
        <name>FMN</name>
        <dbReference type="ChEBI" id="CHEBI:58210"/>
    </ligand>
</feature>
<name>K0KSH0_WICCF</name>
<evidence type="ECO:0000256" key="7">
    <source>
        <dbReference type="ARBA" id="ARBA00023002"/>
    </source>
</evidence>
<dbReference type="PROSITE" id="PS01136">
    <property type="entry name" value="UPF0034"/>
    <property type="match status" value="1"/>
</dbReference>
<dbReference type="PIRSF" id="PIRSF006621">
    <property type="entry name" value="Dus"/>
    <property type="match status" value="1"/>
</dbReference>
<evidence type="ECO:0000256" key="2">
    <source>
        <dbReference type="ARBA" id="ARBA00022630"/>
    </source>
</evidence>
<evidence type="ECO:0000256" key="10">
    <source>
        <dbReference type="ARBA" id="ARBA00049447"/>
    </source>
</evidence>
<gene>
    <name evidence="20" type="primary">DUS4</name>
    <name evidence="20" type="ORF">BN7_5709</name>
</gene>
<dbReference type="GO" id="GO:0102266">
    <property type="term" value="F:tRNA-dihydrouridine20a synthase activity"/>
    <property type="evidence" value="ECO:0007669"/>
    <property type="project" value="UniProtKB-EC"/>
</dbReference>
<dbReference type="InterPro" id="IPR018517">
    <property type="entry name" value="tRNA_hU_synthase_CS"/>
</dbReference>
<evidence type="ECO:0000256" key="11">
    <source>
        <dbReference type="ARBA" id="ARBA00050434"/>
    </source>
</evidence>
<dbReference type="GO" id="GO:0050660">
    <property type="term" value="F:flavin adenine dinucleotide binding"/>
    <property type="evidence" value="ECO:0007669"/>
    <property type="project" value="InterPro"/>
</dbReference>
<evidence type="ECO:0000256" key="15">
    <source>
        <dbReference type="ARBA" id="ARBA00060741"/>
    </source>
</evidence>
<dbReference type="SUPFAM" id="SSF51395">
    <property type="entry name" value="FMN-linked oxidoreductases"/>
    <property type="match status" value="1"/>
</dbReference>
<evidence type="ECO:0000256" key="3">
    <source>
        <dbReference type="ARBA" id="ARBA00022643"/>
    </source>
</evidence>
<keyword evidence="18" id="KW-0547">Nucleotide-binding</keyword>
<evidence type="ECO:0000259" key="19">
    <source>
        <dbReference type="Pfam" id="PF01207"/>
    </source>
</evidence>
<dbReference type="InParanoid" id="K0KSH0"/>
<dbReference type="PANTHER" id="PTHR11082:SF31">
    <property type="entry name" value="TRNA-DIHYDROURIDINE(20A_20B) SYNTHASE [NAD(P)+]-LIKE"/>
    <property type="match status" value="1"/>
</dbReference>
<dbReference type="GO" id="GO:0006397">
    <property type="term" value="P:mRNA processing"/>
    <property type="evidence" value="ECO:0007669"/>
    <property type="project" value="UniProtKB-KW"/>
</dbReference>
<sequence length="340" mass="38776">MTKIEPRNPENNPIRIIERCRKEGRPVFIAGPMVRYSKLPFRSLVREYNTDLVYSPMILAREFVRNEFARLSDFTTNNYDTPLIVQVGTNNVTDLLRFVEMIHPFVDGIGINCGCPIKEQIREGIGAALMSEPDLVSDMVYAVKQKYGDKVCIETKIRIHPDLNETVKFVQKVEKAGVDFITVHGRTKTTRSSQPANFEAIKLMNESVSVPVIANGDCFSLNDAYEIVKKTKVDGVMAVRGILDNPALFAGYEKAPWGCIEKFWEYSTSYGLTYRLLQHHLSCMLDGRIPKELYKEMMDIKTLAQLIDFFDNNFILKRSNEEGFGTGIEIPFKTQRALHI</sequence>